<reference evidence="1" key="1">
    <citation type="submission" date="2021-04" db="EMBL/GenBank/DDBJ databases">
        <title>Genome based classification of Actinospica acidithermotolerans sp. nov., an actinobacterium isolated from an Indonesian hot spring.</title>
        <authorList>
            <person name="Kusuma A.B."/>
            <person name="Putra K.E."/>
            <person name="Nafisah S."/>
            <person name="Loh J."/>
            <person name="Nouioui I."/>
            <person name="Goodfellow M."/>
        </authorList>
    </citation>
    <scope>NUCLEOTIDE SEQUENCE</scope>
    <source>
        <strain evidence="1">MGRD01-02</strain>
    </source>
</reference>
<sequence length="132" mass="13917">MTAHSHGAHASPNVVVECQALITAPYRIVANSTWYSQGKITECSSPPPTSCSLSVDMQELVNNEYGGQSWQTVSAAGGNPHACAVGYTVTPSYTCLSNLANHDFRSYGILIVTASTTGESTWTSGTESIPCE</sequence>
<organism evidence="1 2">
    <name type="scientific">Actinospica acidithermotolerans</name>
    <dbReference type="NCBI Taxonomy" id="2828514"/>
    <lineage>
        <taxon>Bacteria</taxon>
        <taxon>Bacillati</taxon>
        <taxon>Actinomycetota</taxon>
        <taxon>Actinomycetes</taxon>
        <taxon>Catenulisporales</taxon>
        <taxon>Actinospicaceae</taxon>
        <taxon>Actinospica</taxon>
    </lineage>
</organism>
<keyword evidence="2" id="KW-1185">Reference proteome</keyword>
<dbReference type="RefSeq" id="WP_212519278.1">
    <property type="nucleotide sequence ID" value="NZ_JAGSOH010000049.1"/>
</dbReference>
<proteinExistence type="predicted"/>
<dbReference type="AlphaFoldDB" id="A0A941EI95"/>
<dbReference type="EMBL" id="JAGSOH010000049">
    <property type="protein sequence ID" value="MBR7828139.1"/>
    <property type="molecule type" value="Genomic_DNA"/>
</dbReference>
<comment type="caution">
    <text evidence="1">The sequence shown here is derived from an EMBL/GenBank/DDBJ whole genome shotgun (WGS) entry which is preliminary data.</text>
</comment>
<name>A0A941EI95_9ACTN</name>
<gene>
    <name evidence="1" type="ORF">KDK95_17610</name>
</gene>
<dbReference type="Proteomes" id="UP000676325">
    <property type="component" value="Unassembled WGS sequence"/>
</dbReference>
<protein>
    <submittedName>
        <fullName evidence="1">Uncharacterized protein</fullName>
    </submittedName>
</protein>
<evidence type="ECO:0000313" key="1">
    <source>
        <dbReference type="EMBL" id="MBR7828139.1"/>
    </source>
</evidence>
<accession>A0A941EI95</accession>
<evidence type="ECO:0000313" key="2">
    <source>
        <dbReference type="Proteomes" id="UP000676325"/>
    </source>
</evidence>